<reference evidence="1 2" key="1">
    <citation type="journal article" date="2019" name="Sci. Rep.">
        <title>Orb-weaving spider Araneus ventricosus genome elucidates the spidroin gene catalogue.</title>
        <authorList>
            <person name="Kono N."/>
            <person name="Nakamura H."/>
            <person name="Ohtoshi R."/>
            <person name="Moran D.A.P."/>
            <person name="Shinohara A."/>
            <person name="Yoshida Y."/>
            <person name="Fujiwara M."/>
            <person name="Mori M."/>
            <person name="Tomita M."/>
            <person name="Arakawa K."/>
        </authorList>
    </citation>
    <scope>NUCLEOTIDE SEQUENCE [LARGE SCALE GENOMIC DNA]</scope>
</reference>
<gene>
    <name evidence="1" type="ORF">AVEN_145631_1</name>
</gene>
<proteinExistence type="predicted"/>
<comment type="caution">
    <text evidence="1">The sequence shown here is derived from an EMBL/GenBank/DDBJ whole genome shotgun (WGS) entry which is preliminary data.</text>
</comment>
<name>A0A4Y2JPW4_ARAVE</name>
<keyword evidence="2" id="KW-1185">Reference proteome</keyword>
<accession>A0A4Y2JPW4</accession>
<dbReference type="EMBL" id="BGPR01003787">
    <property type="protein sequence ID" value="GBM92423.1"/>
    <property type="molecule type" value="Genomic_DNA"/>
</dbReference>
<evidence type="ECO:0000313" key="2">
    <source>
        <dbReference type="Proteomes" id="UP000499080"/>
    </source>
</evidence>
<organism evidence="1 2">
    <name type="scientific">Araneus ventricosus</name>
    <name type="common">Orbweaver spider</name>
    <name type="synonym">Epeira ventricosa</name>
    <dbReference type="NCBI Taxonomy" id="182803"/>
    <lineage>
        <taxon>Eukaryota</taxon>
        <taxon>Metazoa</taxon>
        <taxon>Ecdysozoa</taxon>
        <taxon>Arthropoda</taxon>
        <taxon>Chelicerata</taxon>
        <taxon>Arachnida</taxon>
        <taxon>Araneae</taxon>
        <taxon>Araneomorphae</taxon>
        <taxon>Entelegynae</taxon>
        <taxon>Araneoidea</taxon>
        <taxon>Araneidae</taxon>
        <taxon>Araneus</taxon>
    </lineage>
</organism>
<sequence length="83" mass="9179">MGRFDIARGFVSASVVSRDVAVNSSDIKGHHQFIRSLESCGDICQVMHRRNDVSVRIPPITVHKCEPRATRSLAKPHAVGTRL</sequence>
<protein>
    <submittedName>
        <fullName evidence="1">Uncharacterized protein</fullName>
    </submittedName>
</protein>
<dbReference type="Proteomes" id="UP000499080">
    <property type="component" value="Unassembled WGS sequence"/>
</dbReference>
<evidence type="ECO:0000313" key="1">
    <source>
        <dbReference type="EMBL" id="GBM92423.1"/>
    </source>
</evidence>
<dbReference type="AlphaFoldDB" id="A0A4Y2JPW4"/>